<dbReference type="Proteomes" id="UP001142292">
    <property type="component" value="Unassembled WGS sequence"/>
</dbReference>
<reference evidence="2" key="2">
    <citation type="submission" date="2023-01" db="EMBL/GenBank/DDBJ databases">
        <authorList>
            <person name="Sun Q."/>
            <person name="Evtushenko L."/>
        </authorList>
    </citation>
    <scope>NUCLEOTIDE SEQUENCE</scope>
    <source>
        <strain evidence="2">VKM Ac-1246</strain>
    </source>
</reference>
<feature type="chain" id="PRO_5047283181" description="Peptidase M48 domain-containing protein" evidence="1">
    <location>
        <begin position="28"/>
        <end position="426"/>
    </location>
</feature>
<reference evidence="2" key="1">
    <citation type="journal article" date="2014" name="Int. J. Syst. Evol. Microbiol.">
        <title>Complete genome of a new Firmicutes species belonging to the dominant human colonic microbiota ('Ruminococcus bicirculans') reveals two chromosomes and a selective capacity to utilize plant glucans.</title>
        <authorList>
            <consortium name="NISC Comparative Sequencing Program"/>
            <person name="Wegmann U."/>
            <person name="Louis P."/>
            <person name="Goesmann A."/>
            <person name="Henrissat B."/>
            <person name="Duncan S.H."/>
            <person name="Flint H.J."/>
        </authorList>
    </citation>
    <scope>NUCLEOTIDE SEQUENCE</scope>
    <source>
        <strain evidence="2">VKM Ac-1246</strain>
    </source>
</reference>
<keyword evidence="3" id="KW-1185">Reference proteome</keyword>
<dbReference type="RefSeq" id="WP_189120732.1">
    <property type="nucleotide sequence ID" value="NZ_BMRK01000029.1"/>
</dbReference>
<accession>A0ABQ5T0Q6</accession>
<proteinExistence type="predicted"/>
<keyword evidence="1" id="KW-0732">Signal</keyword>
<protein>
    <recommendedName>
        <fullName evidence="4">Peptidase M48 domain-containing protein</fullName>
    </recommendedName>
</protein>
<evidence type="ECO:0000256" key="1">
    <source>
        <dbReference type="SAM" id="SignalP"/>
    </source>
</evidence>
<organism evidence="2 3">
    <name type="scientific">Nocardioides luteus</name>
    <dbReference type="NCBI Taxonomy" id="1844"/>
    <lineage>
        <taxon>Bacteria</taxon>
        <taxon>Bacillati</taxon>
        <taxon>Actinomycetota</taxon>
        <taxon>Actinomycetes</taxon>
        <taxon>Propionibacteriales</taxon>
        <taxon>Nocardioidaceae</taxon>
        <taxon>Nocardioides</taxon>
    </lineage>
</organism>
<evidence type="ECO:0008006" key="4">
    <source>
        <dbReference type="Google" id="ProtNLM"/>
    </source>
</evidence>
<name>A0ABQ5T0Q6_9ACTN</name>
<comment type="caution">
    <text evidence="2">The sequence shown here is derived from an EMBL/GenBank/DDBJ whole genome shotgun (WGS) entry which is preliminary data.</text>
</comment>
<sequence length="426" mass="45057">MRKPMFALAAACTVLTIGLGPVAPALAAPSATATQTGPTAAAADSLAMPQTLDDYRALVPQSGLPADVQTQVLAAIDQLPADHLERQTMLNRELGVDDSAVRAAISRAIDPEQYECAATPLDAYVDSLLADANFVTLLLLSLFGGLDLPAYDAVFFGHELPRSFDGGAENMTISHTVRDAKKFWDIPSGDIIAVPMTGSVYGLDEASQQRSVKVLTLMGGGDPENPSDVTVTLAELIRTLVHGDPALQGGHNPIFTLNAFAFSAVDEPEGSPFAGLSDRIAFGDGLFAALDAMGIDEIGPKAVLSHEFAHHVQYERDVFGDATGPEATRRTELMADGMAGYFSTHAGGLRLNSKRLVDVVRSFNYVGDCSFTSDGHHGTPNQRARAAMWGVDLADSAGDQGHILPSQTVIDRFEEVLPEIVAPDAD</sequence>
<evidence type="ECO:0000313" key="3">
    <source>
        <dbReference type="Proteomes" id="UP001142292"/>
    </source>
</evidence>
<gene>
    <name evidence="2" type="ORF">GCM10017579_40630</name>
</gene>
<feature type="signal peptide" evidence="1">
    <location>
        <begin position="1"/>
        <end position="27"/>
    </location>
</feature>
<evidence type="ECO:0000313" key="2">
    <source>
        <dbReference type="EMBL" id="GLJ70027.1"/>
    </source>
</evidence>
<dbReference type="EMBL" id="BSEL01000008">
    <property type="protein sequence ID" value="GLJ70027.1"/>
    <property type="molecule type" value="Genomic_DNA"/>
</dbReference>